<accession>A0A915Q6A8</accession>
<protein>
    <submittedName>
        <fullName evidence="3">Uncharacterized protein</fullName>
    </submittedName>
</protein>
<dbReference type="AlphaFoldDB" id="A0A915Q6A8"/>
<dbReference type="Proteomes" id="UP000887581">
    <property type="component" value="Unplaced"/>
</dbReference>
<name>A0A915Q6A8_9BILA</name>
<organism evidence="2 3">
    <name type="scientific">Setaria digitata</name>
    <dbReference type="NCBI Taxonomy" id="48799"/>
    <lineage>
        <taxon>Eukaryota</taxon>
        <taxon>Metazoa</taxon>
        <taxon>Ecdysozoa</taxon>
        <taxon>Nematoda</taxon>
        <taxon>Chromadorea</taxon>
        <taxon>Rhabditida</taxon>
        <taxon>Spirurina</taxon>
        <taxon>Spiruromorpha</taxon>
        <taxon>Filarioidea</taxon>
        <taxon>Setariidae</taxon>
        <taxon>Setaria</taxon>
    </lineage>
</organism>
<evidence type="ECO:0000313" key="3">
    <source>
        <dbReference type="WBParaSite" id="sdigi.contig68.g3488.t1"/>
    </source>
</evidence>
<evidence type="ECO:0000256" key="1">
    <source>
        <dbReference type="SAM" id="SignalP"/>
    </source>
</evidence>
<reference evidence="3" key="1">
    <citation type="submission" date="2022-11" db="UniProtKB">
        <authorList>
            <consortium name="WormBaseParasite"/>
        </authorList>
    </citation>
    <scope>IDENTIFICATION</scope>
</reference>
<sequence length="106" mass="11777">MLSFRPRVLRFHRTLMGTLISCCLLADHVTGIIDYPNTEKFPAYRQSLYGFNEASHLRSLRSALGMAGISQAEGFPYPLASRSAAMISGRGFRPGKRYSTGVTPFM</sequence>
<evidence type="ECO:0000313" key="2">
    <source>
        <dbReference type="Proteomes" id="UP000887581"/>
    </source>
</evidence>
<keyword evidence="1" id="KW-0732">Signal</keyword>
<feature type="signal peptide" evidence="1">
    <location>
        <begin position="1"/>
        <end position="31"/>
    </location>
</feature>
<feature type="chain" id="PRO_5037895686" evidence="1">
    <location>
        <begin position="32"/>
        <end position="106"/>
    </location>
</feature>
<dbReference type="WBParaSite" id="sdigi.contig68.g3488.t1">
    <property type="protein sequence ID" value="sdigi.contig68.g3488.t1"/>
    <property type="gene ID" value="sdigi.contig68.g3488"/>
</dbReference>
<proteinExistence type="predicted"/>
<keyword evidence="2" id="KW-1185">Reference proteome</keyword>